<evidence type="ECO:0000313" key="3">
    <source>
        <dbReference type="Proteomes" id="UP000001396"/>
    </source>
</evidence>
<dbReference type="EMBL" id="ADBJ01000035">
    <property type="protein sequence ID" value="EFA79403.1"/>
    <property type="molecule type" value="Genomic_DNA"/>
</dbReference>
<gene>
    <name evidence="2" type="ORF">PPL_07821</name>
</gene>
<reference evidence="2 3" key="1">
    <citation type="journal article" date="2011" name="Genome Res.">
        <title>Phylogeny-wide analysis of social amoeba genomes highlights ancient origins for complex intercellular communication.</title>
        <authorList>
            <person name="Heidel A.J."/>
            <person name="Lawal H.M."/>
            <person name="Felder M."/>
            <person name="Schilde C."/>
            <person name="Helps N.R."/>
            <person name="Tunggal B."/>
            <person name="Rivero F."/>
            <person name="John U."/>
            <person name="Schleicher M."/>
            <person name="Eichinger L."/>
            <person name="Platzer M."/>
            <person name="Noegel A.A."/>
            <person name="Schaap P."/>
            <person name="Gloeckner G."/>
        </authorList>
    </citation>
    <scope>NUCLEOTIDE SEQUENCE [LARGE SCALE GENOMIC DNA]</scope>
    <source>
        <strain evidence="3">ATCC 26659 / Pp 5 / PN500</strain>
    </source>
</reference>
<dbReference type="AlphaFoldDB" id="D3BH19"/>
<comment type="caution">
    <text evidence="2">The sequence shown here is derived from an EMBL/GenBank/DDBJ whole genome shotgun (WGS) entry which is preliminary data.</text>
</comment>
<name>D3BH19_HETP5</name>
<evidence type="ECO:0000256" key="1">
    <source>
        <dbReference type="SAM" id="MobiDB-lite"/>
    </source>
</evidence>
<feature type="compositionally biased region" description="Acidic residues" evidence="1">
    <location>
        <begin position="123"/>
        <end position="133"/>
    </location>
</feature>
<keyword evidence="3" id="KW-1185">Reference proteome</keyword>
<feature type="region of interest" description="Disordered" evidence="1">
    <location>
        <begin position="14"/>
        <end position="45"/>
    </location>
</feature>
<dbReference type="InParanoid" id="D3BH19"/>
<dbReference type="RefSeq" id="XP_020431524.1">
    <property type="nucleotide sequence ID" value="XM_020578655.1"/>
</dbReference>
<proteinExistence type="predicted"/>
<evidence type="ECO:0000313" key="2">
    <source>
        <dbReference type="EMBL" id="EFA79403.1"/>
    </source>
</evidence>
<feature type="region of interest" description="Disordered" evidence="1">
    <location>
        <begin position="108"/>
        <end position="156"/>
    </location>
</feature>
<dbReference type="OMA" id="HKFIPPH"/>
<protein>
    <submittedName>
        <fullName evidence="2">Uncharacterized protein</fullName>
    </submittedName>
</protein>
<dbReference type="GeneID" id="31363302"/>
<accession>D3BH19</accession>
<dbReference type="FunCoup" id="D3BH19">
    <property type="interactions" value="169"/>
</dbReference>
<dbReference type="Proteomes" id="UP000001396">
    <property type="component" value="Unassembled WGS sequence"/>
</dbReference>
<organism evidence="2 3">
    <name type="scientific">Heterostelium pallidum (strain ATCC 26659 / Pp 5 / PN500)</name>
    <name type="common">Cellular slime mold</name>
    <name type="synonym">Polysphondylium pallidum</name>
    <dbReference type="NCBI Taxonomy" id="670386"/>
    <lineage>
        <taxon>Eukaryota</taxon>
        <taxon>Amoebozoa</taxon>
        <taxon>Evosea</taxon>
        <taxon>Eumycetozoa</taxon>
        <taxon>Dictyostelia</taxon>
        <taxon>Acytosteliales</taxon>
        <taxon>Acytosteliaceae</taxon>
        <taxon>Heterostelium</taxon>
    </lineage>
</organism>
<sequence>MRAALEEYNHHQKIVGFDHPSNTVPSMKSPDKQDGRSTGIDGRRRGATIIGTRDYLQPILTVAGEKESDIPISSSLAKDDGYNNIKLRYLRSLNISIATPTKDVQVSASAPIPIPIPLRHQDDDSDISSDEEDDRRNNNQIDDDDDINNNTTTATHFNPYLHSNTNNFNNFDNNTTNNDFMIGTPEISHMPVRKDSKSKAKPKFIPPHELLGNTNGEASLVNHSLPGNHRRKYSLQRFNSGQLLYTGA</sequence>